<dbReference type="RefSeq" id="WP_166211884.1">
    <property type="nucleotide sequence ID" value="NZ_CP088285.1"/>
</dbReference>
<reference evidence="4" key="3">
    <citation type="submission" date="2024-03" db="EMBL/GenBank/DDBJ databases">
        <authorList>
            <person name="Bromfield E.S.P."/>
            <person name="Cloutier S."/>
        </authorList>
    </citation>
    <scope>NUCLEOTIDE SEQUENCE</scope>
    <source>
        <strain evidence="4">5S5</strain>
    </source>
</reference>
<keyword evidence="2" id="KW-0732">Signal</keyword>
<reference evidence="4" key="2">
    <citation type="journal article" date="2021" name="Int. J. Syst. Evol. Microbiol.">
        <title>Bradyrhizobium septentrionale sp. nov. (sv. septentrionale) and Bradyrhizobium quebecense sp. nov. (sv. septentrionale) associated with legumes native to Canada possess rearranged symbiosis genes and numerous insertion sequences.</title>
        <authorList>
            <person name="Bromfield E.S.P."/>
            <person name="Cloutier S."/>
        </authorList>
    </citation>
    <scope>NUCLEOTIDE SEQUENCE</scope>
    <source>
        <strain evidence="4">5S5</strain>
    </source>
</reference>
<keyword evidence="5" id="KW-1185">Reference proteome</keyword>
<evidence type="ECO:0000256" key="1">
    <source>
        <dbReference type="SAM" id="MobiDB-lite"/>
    </source>
</evidence>
<gene>
    <name evidence="3" type="ORF">HAP48_001890</name>
    <name evidence="4" type="ORF">WDK88_41915</name>
</gene>
<organism evidence="3">
    <name type="scientific">Bradyrhizobium septentrionale</name>
    <dbReference type="NCBI Taxonomy" id="1404411"/>
    <lineage>
        <taxon>Bacteria</taxon>
        <taxon>Pseudomonadati</taxon>
        <taxon>Pseudomonadota</taxon>
        <taxon>Alphaproteobacteria</taxon>
        <taxon>Hyphomicrobiales</taxon>
        <taxon>Nitrobacteraceae</taxon>
        <taxon>Bradyrhizobium</taxon>
    </lineage>
</organism>
<evidence type="ECO:0000313" key="3">
    <source>
        <dbReference type="EMBL" id="NVI41868.1"/>
    </source>
</evidence>
<evidence type="ECO:0000313" key="4">
    <source>
        <dbReference type="EMBL" id="WXC79636.1"/>
    </source>
</evidence>
<name>A0A973VU95_9BRAD</name>
<dbReference type="AlphaFoldDB" id="A0A973VU95"/>
<reference evidence="3" key="1">
    <citation type="submission" date="2020-06" db="EMBL/GenBank/DDBJ databases">
        <title>Whole Genome Sequence of Bradyrhizobium sp. Strain 1S1.</title>
        <authorList>
            <person name="Bromfield E.S.P."/>
            <person name="Cloutier S."/>
        </authorList>
    </citation>
    <scope>NUCLEOTIDE SEQUENCE [LARGE SCALE GENOMIC DNA]</scope>
    <source>
        <strain evidence="3">1S1</strain>
    </source>
</reference>
<feature type="compositionally biased region" description="Basic residues" evidence="1">
    <location>
        <begin position="52"/>
        <end position="68"/>
    </location>
</feature>
<dbReference type="EMBL" id="JAAOLE020000001">
    <property type="protein sequence ID" value="NVI41868.1"/>
    <property type="molecule type" value="Genomic_DNA"/>
</dbReference>
<feature type="region of interest" description="Disordered" evidence="1">
    <location>
        <begin position="38"/>
        <end position="68"/>
    </location>
</feature>
<feature type="compositionally biased region" description="Low complexity" evidence="1">
    <location>
        <begin position="39"/>
        <end position="51"/>
    </location>
</feature>
<protein>
    <submittedName>
        <fullName evidence="3">Uncharacterized protein</fullName>
    </submittedName>
</protein>
<feature type="chain" id="PRO_5036948782" evidence="2">
    <location>
        <begin position="22"/>
        <end position="68"/>
    </location>
</feature>
<sequence length="68" mass="7108">MKRSCIMLLTLVALGGGPAGAAPPTVVPSPGYDARLQEQRAAAAASGQSARPAHKPVTPRHHKRSRTR</sequence>
<evidence type="ECO:0000256" key="2">
    <source>
        <dbReference type="SAM" id="SignalP"/>
    </source>
</evidence>
<dbReference type="EMBL" id="CP147711">
    <property type="protein sequence ID" value="WXC79636.1"/>
    <property type="molecule type" value="Genomic_DNA"/>
</dbReference>
<feature type="signal peptide" evidence="2">
    <location>
        <begin position="1"/>
        <end position="21"/>
    </location>
</feature>
<evidence type="ECO:0000313" key="5">
    <source>
        <dbReference type="Proteomes" id="UP001432046"/>
    </source>
</evidence>
<dbReference type="Proteomes" id="UP001432046">
    <property type="component" value="Chromosome"/>
</dbReference>
<proteinExistence type="predicted"/>
<accession>A0A973VU95</accession>